<dbReference type="AlphaFoldDB" id="A0A318MZ27"/>
<feature type="compositionally biased region" description="Polar residues" evidence="16">
    <location>
        <begin position="107"/>
        <end position="118"/>
    </location>
</feature>
<dbReference type="InterPro" id="IPR016009">
    <property type="entry name" value="tRNA_MeTrfase_TRMD/TRM10"/>
</dbReference>
<dbReference type="InterPro" id="IPR029026">
    <property type="entry name" value="tRNA_m1G_MTases_N"/>
</dbReference>
<evidence type="ECO:0000256" key="5">
    <source>
        <dbReference type="ARBA" id="ARBA00012807"/>
    </source>
</evidence>
<feature type="domain" description="tRNA methyltransferase TRMD/TRM10-type" evidence="17">
    <location>
        <begin position="121"/>
        <end position="281"/>
    </location>
</feature>
<comment type="catalytic activity">
    <reaction evidence="14 15">
        <text>guanosine(37) in tRNA + S-adenosyl-L-methionine = N(1)-methylguanosine(37) in tRNA + S-adenosyl-L-homocysteine + H(+)</text>
        <dbReference type="Rhea" id="RHEA:36899"/>
        <dbReference type="Rhea" id="RHEA-COMP:10145"/>
        <dbReference type="Rhea" id="RHEA-COMP:10147"/>
        <dbReference type="ChEBI" id="CHEBI:15378"/>
        <dbReference type="ChEBI" id="CHEBI:57856"/>
        <dbReference type="ChEBI" id="CHEBI:59789"/>
        <dbReference type="ChEBI" id="CHEBI:73542"/>
        <dbReference type="ChEBI" id="CHEBI:74269"/>
        <dbReference type="EC" id="2.1.1.228"/>
    </reaction>
</comment>
<sequence>MQIDIVSVFPEYFDVTGLSLLGKAQEKGLVTIHAHNLRDWTHDVHHSVDDTPVGGGAGMVMKPEIWGQCLDDLLGLPDESAVQHPPIDQTADTADGKGQQEAAKSPSGRSCGTASKADSSIDSHQADPVGPVLIFPNPSAPLFTQADATRLSRTKRLIFGCGRYEGYDARIPDYYRSRGIDVREYSIGDYVLNGGEVAVSVMLEAITRLLPGFMGNPESIVQESYTGDEPLLEYRQYTRPTIWRGISVPEILTSGDHGRVDRFRRDEAIRRTSRIRPDLIARLDCSTLDKHDRRILEDLGWDTRQTHPRSQDQPSN</sequence>
<evidence type="ECO:0000256" key="1">
    <source>
        <dbReference type="ARBA" id="ARBA00002634"/>
    </source>
</evidence>
<evidence type="ECO:0000313" key="18">
    <source>
        <dbReference type="EMBL" id="PXY85835.1"/>
    </source>
</evidence>
<evidence type="ECO:0000256" key="9">
    <source>
        <dbReference type="ARBA" id="ARBA00022679"/>
    </source>
</evidence>
<dbReference type="Gene3D" id="3.40.1280.10">
    <property type="match status" value="2"/>
</dbReference>
<comment type="similarity">
    <text evidence="3 15">Belongs to the RNA methyltransferase TrmD family.</text>
</comment>
<dbReference type="GO" id="GO:0052906">
    <property type="term" value="F:tRNA (guanine(37)-N1)-methyltransferase activity"/>
    <property type="evidence" value="ECO:0007669"/>
    <property type="project" value="UniProtKB-UniRule"/>
</dbReference>
<evidence type="ECO:0000256" key="4">
    <source>
        <dbReference type="ARBA" id="ARBA00011738"/>
    </source>
</evidence>
<gene>
    <name evidence="15" type="primary">trmD</name>
    <name evidence="18" type="ORF">DKK75_01320</name>
</gene>
<keyword evidence="10 15" id="KW-0949">S-adenosyl-L-methionine</keyword>
<evidence type="ECO:0000256" key="7">
    <source>
        <dbReference type="ARBA" id="ARBA00022490"/>
    </source>
</evidence>
<accession>A0A318MZ27</accession>
<comment type="caution">
    <text evidence="18">The sequence shown here is derived from an EMBL/GenBank/DDBJ whole genome shotgun (WGS) entry which is preliminary data.</text>
</comment>
<dbReference type="GO" id="GO:0002939">
    <property type="term" value="P:tRNA N1-guanine methylation"/>
    <property type="evidence" value="ECO:0007669"/>
    <property type="project" value="TreeGrafter"/>
</dbReference>
<evidence type="ECO:0000256" key="2">
    <source>
        <dbReference type="ARBA" id="ARBA00004496"/>
    </source>
</evidence>
<protein>
    <recommendedName>
        <fullName evidence="6 15">tRNA (guanine-N(1)-)-methyltransferase</fullName>
        <ecNumber evidence="5 15">2.1.1.228</ecNumber>
    </recommendedName>
    <alternativeName>
        <fullName evidence="12 15">M1G-methyltransferase</fullName>
    </alternativeName>
    <alternativeName>
        <fullName evidence="13 15">tRNA [GM37] methyltransferase</fullName>
    </alternativeName>
</protein>
<evidence type="ECO:0000256" key="3">
    <source>
        <dbReference type="ARBA" id="ARBA00007630"/>
    </source>
</evidence>
<evidence type="ECO:0000256" key="16">
    <source>
        <dbReference type="SAM" id="MobiDB-lite"/>
    </source>
</evidence>
<feature type="region of interest" description="Disordered" evidence="16">
    <location>
        <begin position="80"/>
        <end position="130"/>
    </location>
</feature>
<reference evidence="18 19" key="1">
    <citation type="submission" date="2018-05" db="EMBL/GenBank/DDBJ databases">
        <title>Reference genomes for bee gut microbiota database.</title>
        <authorList>
            <person name="Ellegaard K.M."/>
        </authorList>
    </citation>
    <scope>NUCLEOTIDE SEQUENCE [LARGE SCALE GENOMIC DNA]</scope>
    <source>
        <strain evidence="18 19">ESL0200</strain>
    </source>
</reference>
<name>A0A318MZ27_9BIFI</name>
<dbReference type="CDD" id="cd18080">
    <property type="entry name" value="TrmD-like"/>
    <property type="match status" value="1"/>
</dbReference>
<evidence type="ECO:0000256" key="11">
    <source>
        <dbReference type="ARBA" id="ARBA00022694"/>
    </source>
</evidence>
<dbReference type="RefSeq" id="WP_110451658.1">
    <property type="nucleotide sequence ID" value="NZ_QGLL01000001.1"/>
</dbReference>
<dbReference type="SUPFAM" id="SSF75217">
    <property type="entry name" value="alpha/beta knot"/>
    <property type="match status" value="1"/>
</dbReference>
<evidence type="ECO:0000256" key="10">
    <source>
        <dbReference type="ARBA" id="ARBA00022691"/>
    </source>
</evidence>
<keyword evidence="7 15" id="KW-0963">Cytoplasm</keyword>
<dbReference type="PANTHER" id="PTHR46417">
    <property type="entry name" value="TRNA (GUANINE-N(1)-)-METHYLTRANSFERASE"/>
    <property type="match status" value="1"/>
</dbReference>
<dbReference type="InterPro" id="IPR029028">
    <property type="entry name" value="Alpha/beta_knot_MTases"/>
</dbReference>
<dbReference type="OrthoDB" id="9807416at2"/>
<dbReference type="NCBIfam" id="NF000648">
    <property type="entry name" value="PRK00026.1"/>
    <property type="match status" value="1"/>
</dbReference>
<evidence type="ECO:0000313" key="19">
    <source>
        <dbReference type="Proteomes" id="UP000247744"/>
    </source>
</evidence>
<comment type="function">
    <text evidence="1 15">Specifically methylates guanosine-37 in various tRNAs.</text>
</comment>
<proteinExistence type="inferred from homology"/>
<keyword evidence="9 15" id="KW-0808">Transferase</keyword>
<dbReference type="InterPro" id="IPR002649">
    <property type="entry name" value="tRNA_m1G_MeTrfase_TrmD"/>
</dbReference>
<feature type="domain" description="tRNA methyltransferase TRMD/TRM10-type" evidence="17">
    <location>
        <begin position="1"/>
        <end position="74"/>
    </location>
</feature>
<dbReference type="Pfam" id="PF01746">
    <property type="entry name" value="tRNA_m1G_MT"/>
    <property type="match status" value="2"/>
</dbReference>
<evidence type="ECO:0000256" key="12">
    <source>
        <dbReference type="ARBA" id="ARBA00029736"/>
    </source>
</evidence>
<dbReference type="HAMAP" id="MF_00605">
    <property type="entry name" value="TrmD"/>
    <property type="match status" value="1"/>
</dbReference>
<comment type="subcellular location">
    <subcellularLocation>
        <location evidence="2 15">Cytoplasm</location>
    </subcellularLocation>
</comment>
<comment type="subunit">
    <text evidence="4 15">Homodimer.</text>
</comment>
<dbReference type="EMBL" id="QGLL01000001">
    <property type="protein sequence ID" value="PXY85835.1"/>
    <property type="molecule type" value="Genomic_DNA"/>
</dbReference>
<feature type="binding site" evidence="15">
    <location>
        <begin position="187"/>
        <end position="192"/>
    </location>
    <ligand>
        <name>S-adenosyl-L-methionine</name>
        <dbReference type="ChEBI" id="CHEBI:59789"/>
    </ligand>
</feature>
<dbReference type="Gene3D" id="1.10.1270.20">
    <property type="entry name" value="tRNA(m1g37)methyltransferase, domain 2"/>
    <property type="match status" value="1"/>
</dbReference>
<evidence type="ECO:0000256" key="8">
    <source>
        <dbReference type="ARBA" id="ARBA00022603"/>
    </source>
</evidence>
<feature type="binding site" evidence="15">
    <location>
        <position position="162"/>
    </location>
    <ligand>
        <name>S-adenosyl-L-methionine</name>
        <dbReference type="ChEBI" id="CHEBI:59789"/>
    </ligand>
</feature>
<evidence type="ECO:0000256" key="13">
    <source>
        <dbReference type="ARBA" id="ARBA00033392"/>
    </source>
</evidence>
<evidence type="ECO:0000256" key="14">
    <source>
        <dbReference type="ARBA" id="ARBA00047783"/>
    </source>
</evidence>
<evidence type="ECO:0000256" key="6">
    <source>
        <dbReference type="ARBA" id="ARBA00014679"/>
    </source>
</evidence>
<evidence type="ECO:0000259" key="17">
    <source>
        <dbReference type="Pfam" id="PF01746"/>
    </source>
</evidence>
<dbReference type="PANTHER" id="PTHR46417:SF1">
    <property type="entry name" value="TRNA (GUANINE-N(1)-)-METHYLTRANSFERASE"/>
    <property type="match status" value="1"/>
</dbReference>
<dbReference type="GO" id="GO:0005829">
    <property type="term" value="C:cytosol"/>
    <property type="evidence" value="ECO:0007669"/>
    <property type="project" value="TreeGrafter"/>
</dbReference>
<dbReference type="EC" id="2.1.1.228" evidence="5 15"/>
<dbReference type="Proteomes" id="UP000247744">
    <property type="component" value="Unassembled WGS sequence"/>
</dbReference>
<organism evidence="18 19">
    <name type="scientific">Bifidobacterium asteroides</name>
    <dbReference type="NCBI Taxonomy" id="1684"/>
    <lineage>
        <taxon>Bacteria</taxon>
        <taxon>Bacillati</taxon>
        <taxon>Actinomycetota</taxon>
        <taxon>Actinomycetes</taxon>
        <taxon>Bifidobacteriales</taxon>
        <taxon>Bifidobacteriaceae</taxon>
        <taxon>Bifidobacterium</taxon>
    </lineage>
</organism>
<keyword evidence="8 15" id="KW-0489">Methyltransferase</keyword>
<keyword evidence="11 15" id="KW-0819">tRNA processing</keyword>
<evidence type="ECO:0000256" key="15">
    <source>
        <dbReference type="HAMAP-Rule" id="MF_00605"/>
    </source>
</evidence>
<dbReference type="InterPro" id="IPR023148">
    <property type="entry name" value="tRNA_m1G_MeTrfase_C_sf"/>
</dbReference>